<gene>
    <name evidence="4" type="ORF">BSL78_16817</name>
</gene>
<dbReference type="EMBL" id="MRZV01000652">
    <property type="protein sequence ID" value="PIK46329.1"/>
    <property type="molecule type" value="Genomic_DNA"/>
</dbReference>
<dbReference type="Pfam" id="PF01128">
    <property type="entry name" value="IspD"/>
    <property type="match status" value="1"/>
</dbReference>
<keyword evidence="2" id="KW-0808">Transferase</keyword>
<comment type="caution">
    <text evidence="4">The sequence shown here is derived from an EMBL/GenBank/DDBJ whole genome shotgun (WGS) entry which is preliminary data.</text>
</comment>
<dbReference type="PANTHER" id="PTHR43015:SF1">
    <property type="entry name" value="D-RIBITOL-5-PHOSPHATE CYTIDYLYLTRANSFERASE"/>
    <property type="match status" value="1"/>
</dbReference>
<dbReference type="GO" id="GO:0005829">
    <property type="term" value="C:cytosol"/>
    <property type="evidence" value="ECO:0007669"/>
    <property type="project" value="TreeGrafter"/>
</dbReference>
<dbReference type="InterPro" id="IPR034683">
    <property type="entry name" value="IspD/TarI"/>
</dbReference>
<protein>
    <submittedName>
        <fullName evidence="4">Putative isoprenoid synthase domain-containing protein-like</fullName>
    </submittedName>
</protein>
<name>A0A2G8KED4_STIJA</name>
<evidence type="ECO:0000313" key="5">
    <source>
        <dbReference type="Proteomes" id="UP000230750"/>
    </source>
</evidence>
<keyword evidence="5" id="KW-1185">Reference proteome</keyword>
<dbReference type="GO" id="GO:0047349">
    <property type="term" value="F:D-ribitol-5-phosphate cytidylyltransferase activity"/>
    <property type="evidence" value="ECO:0007669"/>
    <property type="project" value="TreeGrafter"/>
</dbReference>
<dbReference type="AlphaFoldDB" id="A0A2G8KED4"/>
<reference evidence="4 5" key="1">
    <citation type="journal article" date="2017" name="PLoS Biol.">
        <title>The sea cucumber genome provides insights into morphological evolution and visceral regeneration.</title>
        <authorList>
            <person name="Zhang X."/>
            <person name="Sun L."/>
            <person name="Yuan J."/>
            <person name="Sun Y."/>
            <person name="Gao Y."/>
            <person name="Zhang L."/>
            <person name="Li S."/>
            <person name="Dai H."/>
            <person name="Hamel J.F."/>
            <person name="Liu C."/>
            <person name="Yu Y."/>
            <person name="Liu S."/>
            <person name="Lin W."/>
            <person name="Guo K."/>
            <person name="Jin S."/>
            <person name="Xu P."/>
            <person name="Storey K.B."/>
            <person name="Huan P."/>
            <person name="Zhang T."/>
            <person name="Zhou Y."/>
            <person name="Zhang J."/>
            <person name="Lin C."/>
            <person name="Li X."/>
            <person name="Xing L."/>
            <person name="Huo D."/>
            <person name="Sun M."/>
            <person name="Wang L."/>
            <person name="Mercier A."/>
            <person name="Li F."/>
            <person name="Yang H."/>
            <person name="Xiang J."/>
        </authorList>
    </citation>
    <scope>NUCLEOTIDE SEQUENCE [LARGE SCALE GENOMIC DNA]</scope>
    <source>
        <strain evidence="4">Shaxun</strain>
        <tissue evidence="4">Muscle</tissue>
    </source>
</reference>
<dbReference type="Proteomes" id="UP000230750">
    <property type="component" value="Unassembled WGS sequence"/>
</dbReference>
<evidence type="ECO:0000256" key="3">
    <source>
        <dbReference type="ARBA" id="ARBA00022695"/>
    </source>
</evidence>
<dbReference type="GO" id="GO:0008299">
    <property type="term" value="P:isoprenoid biosynthetic process"/>
    <property type="evidence" value="ECO:0007669"/>
    <property type="project" value="InterPro"/>
</dbReference>
<dbReference type="STRING" id="307972.A0A2G8KED4"/>
<comment type="similarity">
    <text evidence="1">Belongs to the IspD/TarI cytidylyltransferase family. IspD subfamily.</text>
</comment>
<evidence type="ECO:0000256" key="2">
    <source>
        <dbReference type="ARBA" id="ARBA00022679"/>
    </source>
</evidence>
<sequence>MACITRPVVAVLPAAGKGERFKSATPKQFSLINGQPLILYTLKSLQRIKWVQKIYVAISESWFNFVENLISQNKLSKVELVQGGDTRHESIKKCVFAIHAKTELDASEDDQMKGSPIVIVHDAVRPFVDEETYSNVAKAAEKYQV</sequence>
<evidence type="ECO:0000313" key="4">
    <source>
        <dbReference type="EMBL" id="PIK46329.1"/>
    </source>
</evidence>
<dbReference type="InterPro" id="IPR029044">
    <property type="entry name" value="Nucleotide-diphossugar_trans"/>
</dbReference>
<evidence type="ECO:0000256" key="1">
    <source>
        <dbReference type="ARBA" id="ARBA00009789"/>
    </source>
</evidence>
<accession>A0A2G8KED4</accession>
<dbReference type="PANTHER" id="PTHR43015">
    <property type="entry name" value="D-RIBITOL-5-PHOSPHATE CYTIDYLYLTRANSFERASE"/>
    <property type="match status" value="1"/>
</dbReference>
<dbReference type="PROSITE" id="PS01295">
    <property type="entry name" value="ISPD"/>
    <property type="match status" value="1"/>
</dbReference>
<dbReference type="InterPro" id="IPR018294">
    <property type="entry name" value="ISPD_synthase_CS"/>
</dbReference>
<keyword evidence="3" id="KW-0548">Nucleotidyltransferase</keyword>
<proteinExistence type="inferred from homology"/>
<dbReference type="GO" id="GO:0035269">
    <property type="term" value="P:protein O-linked glycosylation via mannose"/>
    <property type="evidence" value="ECO:0007669"/>
    <property type="project" value="TreeGrafter"/>
</dbReference>
<organism evidence="4 5">
    <name type="scientific">Stichopus japonicus</name>
    <name type="common">Sea cucumber</name>
    <dbReference type="NCBI Taxonomy" id="307972"/>
    <lineage>
        <taxon>Eukaryota</taxon>
        <taxon>Metazoa</taxon>
        <taxon>Echinodermata</taxon>
        <taxon>Eleutherozoa</taxon>
        <taxon>Echinozoa</taxon>
        <taxon>Holothuroidea</taxon>
        <taxon>Aspidochirotacea</taxon>
        <taxon>Aspidochirotida</taxon>
        <taxon>Stichopodidae</taxon>
        <taxon>Apostichopus</taxon>
    </lineage>
</organism>
<dbReference type="SUPFAM" id="SSF53448">
    <property type="entry name" value="Nucleotide-diphospho-sugar transferases"/>
    <property type="match status" value="1"/>
</dbReference>
<dbReference type="Gene3D" id="3.90.550.10">
    <property type="entry name" value="Spore Coat Polysaccharide Biosynthesis Protein SpsA, Chain A"/>
    <property type="match status" value="1"/>
</dbReference>
<dbReference type="OrthoDB" id="414267at2759"/>